<feature type="transmembrane region" description="Helical" evidence="23">
    <location>
        <begin position="698"/>
        <end position="722"/>
    </location>
</feature>
<dbReference type="FunFam" id="2.60.40.60:FF:000120">
    <property type="entry name" value="Protocadherin 8"/>
    <property type="match status" value="1"/>
</dbReference>
<dbReference type="FunFam" id="2.60.40.60:FF:000007">
    <property type="entry name" value="Protocadherin alpha 2"/>
    <property type="match status" value="1"/>
</dbReference>
<name>A0A6P6Q053_CARAU</name>
<evidence type="ECO:0000256" key="6">
    <source>
        <dbReference type="ARBA" id="ARBA00022729"/>
    </source>
</evidence>
<keyword evidence="9" id="KW-0130">Cell adhesion</keyword>
<keyword evidence="13" id="KW-0325">Glycoprotein</keyword>
<feature type="chain" id="PRO_5027954849" description="Protocadherin-8" evidence="24">
    <location>
        <begin position="29"/>
        <end position="963"/>
    </location>
</feature>
<dbReference type="AlphaFoldDB" id="A0A6P6Q053"/>
<dbReference type="CDD" id="cd11304">
    <property type="entry name" value="Cadherin_repeat"/>
    <property type="match status" value="6"/>
</dbReference>
<dbReference type="GeneID" id="113108215"/>
<evidence type="ECO:0000313" key="27">
    <source>
        <dbReference type="RefSeq" id="XP_026126891.1"/>
    </source>
</evidence>
<feature type="signal peptide" evidence="24">
    <location>
        <begin position="1"/>
        <end position="28"/>
    </location>
</feature>
<evidence type="ECO:0000256" key="1">
    <source>
        <dbReference type="ARBA" id="ARBA00004251"/>
    </source>
</evidence>
<dbReference type="InterPro" id="IPR020894">
    <property type="entry name" value="Cadherin_CS"/>
</dbReference>
<keyword evidence="26" id="KW-1185">Reference proteome</keyword>
<evidence type="ECO:0000256" key="2">
    <source>
        <dbReference type="ARBA" id="ARBA00004279"/>
    </source>
</evidence>
<dbReference type="GO" id="GO:0030425">
    <property type="term" value="C:dendrite"/>
    <property type="evidence" value="ECO:0007669"/>
    <property type="project" value="UniProtKB-SubCell"/>
</dbReference>
<keyword evidence="7" id="KW-0677">Repeat</keyword>
<dbReference type="PANTHER" id="PTHR24028">
    <property type="entry name" value="CADHERIN-87A"/>
    <property type="match status" value="1"/>
</dbReference>
<evidence type="ECO:0000256" key="15">
    <source>
        <dbReference type="ARBA" id="ARBA00023273"/>
    </source>
</evidence>
<feature type="domain" description="Cadherin" evidence="25">
    <location>
        <begin position="463"/>
        <end position="573"/>
    </location>
</feature>
<evidence type="ECO:0000259" key="25">
    <source>
        <dbReference type="PROSITE" id="PS50268"/>
    </source>
</evidence>
<dbReference type="GO" id="GO:0042734">
    <property type="term" value="C:presynaptic membrane"/>
    <property type="evidence" value="ECO:0007669"/>
    <property type="project" value="UniProtKB-SubCell"/>
</dbReference>
<evidence type="ECO:0000256" key="13">
    <source>
        <dbReference type="ARBA" id="ARBA00023180"/>
    </source>
</evidence>
<evidence type="ECO:0000256" key="5">
    <source>
        <dbReference type="ARBA" id="ARBA00022692"/>
    </source>
</evidence>
<dbReference type="PROSITE" id="PS50268">
    <property type="entry name" value="CADHERIN_2"/>
    <property type="match status" value="6"/>
</dbReference>
<dbReference type="FunFam" id="2.60.40.60:FF:000002">
    <property type="entry name" value="Protocadherin alpha 2"/>
    <property type="match status" value="1"/>
</dbReference>
<keyword evidence="5 23" id="KW-0812">Transmembrane</keyword>
<dbReference type="PROSITE" id="PS00232">
    <property type="entry name" value="CADHERIN_1"/>
    <property type="match status" value="3"/>
</dbReference>
<dbReference type="RefSeq" id="XP_026126891.1">
    <property type="nucleotide sequence ID" value="XM_026271106.1"/>
</dbReference>
<evidence type="ECO:0000256" key="23">
    <source>
        <dbReference type="SAM" id="Phobius"/>
    </source>
</evidence>
<feature type="region of interest" description="Disordered" evidence="22">
    <location>
        <begin position="915"/>
        <end position="943"/>
    </location>
</feature>
<gene>
    <name evidence="27" type="primary">LOC113108215</name>
</gene>
<dbReference type="GO" id="GO:0005509">
    <property type="term" value="F:calcium ion binding"/>
    <property type="evidence" value="ECO:0007669"/>
    <property type="project" value="UniProtKB-UniRule"/>
</dbReference>
<dbReference type="GO" id="GO:0045211">
    <property type="term" value="C:postsynaptic membrane"/>
    <property type="evidence" value="ECO:0007669"/>
    <property type="project" value="UniProtKB-SubCell"/>
</dbReference>
<accession>A0A6P6Q053</accession>
<keyword evidence="15" id="KW-0966">Cell projection</keyword>
<evidence type="ECO:0000256" key="9">
    <source>
        <dbReference type="ARBA" id="ARBA00022889"/>
    </source>
</evidence>
<keyword evidence="14" id="KW-0628">Postsynaptic cell membrane</keyword>
<dbReference type="GO" id="GO:0009653">
    <property type="term" value="P:anatomical structure morphogenesis"/>
    <property type="evidence" value="ECO:0007669"/>
    <property type="project" value="UniProtKB-ARBA"/>
</dbReference>
<dbReference type="SUPFAM" id="SSF49313">
    <property type="entry name" value="Cadherin-like"/>
    <property type="match status" value="5"/>
</dbReference>
<evidence type="ECO:0000256" key="16">
    <source>
        <dbReference type="ARBA" id="ARBA00034100"/>
    </source>
</evidence>
<dbReference type="InterPro" id="IPR015919">
    <property type="entry name" value="Cadherin-like_sf"/>
</dbReference>
<dbReference type="CTD" id="30456"/>
<reference evidence="27" key="1">
    <citation type="submission" date="2025-08" db="UniProtKB">
        <authorList>
            <consortium name="RefSeq"/>
        </authorList>
    </citation>
    <scope>IDENTIFICATION</scope>
    <source>
        <strain evidence="27">Wakin</strain>
        <tissue evidence="27">Muscle</tissue>
    </source>
</reference>
<dbReference type="FunFam" id="2.60.40.60:FF:000117">
    <property type="entry name" value="protocadherin-8 isoform X1"/>
    <property type="match status" value="1"/>
</dbReference>
<comment type="subcellular location">
    <subcellularLocation>
        <location evidence="1">Cell membrane</location>
        <topology evidence="1">Single-pass type I membrane protein</topology>
    </subcellularLocation>
    <subcellularLocation>
        <location evidence="2">Cell projection</location>
        <location evidence="2">Dendrite</location>
    </subcellularLocation>
    <subcellularLocation>
        <location evidence="16">Postsynaptic cell membrane</location>
    </subcellularLocation>
    <subcellularLocation>
        <location evidence="17">Presynaptic cell membrane</location>
    </subcellularLocation>
</comment>
<sequence>MNSRASLYYMKLYCSYFVLLCLICKVSCTTTKYFTFEEDAPGTEIGNLSQDLKIDPAEDPETSFKFIQKTNSVIHMRQIDGLLTVGEVIDREQLCHRSPRCLITFDVVAFSKEKFQLIHVEIEVKDINDHSPQFTRNETHLDVSENSPLNSRFPLDVAVDRDVGDNYVQSYQISHTSHFAVEVSTREDGEKSAELVLIKTLDRETEEFYTIEVTATDGGTPAKSGSMTVYIRVLDFNDNSPTFEHNSLKVQLSEDSPIGSRVLKVHAFDPDAGINGEVVYGFIEGSPSEVTRVFQIDLITGEVTLKDSVDYETKKSYELHIQASDLGANSISSTCRAIVEIVDVNDNAPEINIKPMTSTSDRVAFITESAAEESFVALISTSDADSGPNGYVQTSLEGHEHFKLQQAYSDTFMIVTTTTLDREAIPEYNLTVISEDLGTPPFKTVKHYTIRITDENDNAPMFSKAVYDVSVVENNIPGSYLTTLVARDLDVGKNGKVSYSLIDSKTPDGSLISTFVSIDPHSGSLYTLRSFNFETLKEVEFAVKASDKGFPPLSSTTLIHIRVVDENDNFPYFTYPVLRNNSADVPIPFNARSGYLALKLTAQDEDSGVNGEISFHILEDDAKLFSVDKNSGEIVLTRKLTAQCGDVLQIKVSVADNGRESLSSTASVRFVVTDTGAQEDQVVVLLRSKDEETLEFDVWTAVIIGFAGCCALLLTAIVILTVTCSIKRRRRNFGRDGLYGSTPLSKNNSGGSDIYGGPNAFLRSEGDSMQPLYEDKSMDFEEKLFLPCKPFEQTFLWQDERYCLQRSGTSNTDQLSVKDSGKGDSDFNDSDSDISGAAQKRGLTTFQPLARGAFNSAGDWKSTAQVIQTRNMHIPPGSAYTIGFAPAPLYNTSHVSPHSWRESHSNTNMMNTQRPAQSFSRTGTLPSYSAHQTRRATTGVQEQTETGKDVFLGADSSEVATTF</sequence>
<keyword evidence="12 23" id="KW-0472">Membrane</keyword>
<feature type="domain" description="Cadherin" evidence="25">
    <location>
        <begin position="244"/>
        <end position="351"/>
    </location>
</feature>
<evidence type="ECO:0000256" key="20">
    <source>
        <dbReference type="ARBA" id="ARBA00067805"/>
    </source>
</evidence>
<dbReference type="InterPro" id="IPR050174">
    <property type="entry name" value="Protocadherin/Cadherin-CA"/>
</dbReference>
<feature type="domain" description="Cadherin" evidence="25">
    <location>
        <begin position="358"/>
        <end position="462"/>
    </location>
</feature>
<evidence type="ECO:0000256" key="24">
    <source>
        <dbReference type="SAM" id="SignalP"/>
    </source>
</evidence>
<organism evidence="26 27">
    <name type="scientific">Carassius auratus</name>
    <name type="common">Goldfish</name>
    <dbReference type="NCBI Taxonomy" id="7957"/>
    <lineage>
        <taxon>Eukaryota</taxon>
        <taxon>Metazoa</taxon>
        <taxon>Chordata</taxon>
        <taxon>Craniata</taxon>
        <taxon>Vertebrata</taxon>
        <taxon>Euteleostomi</taxon>
        <taxon>Actinopterygii</taxon>
        <taxon>Neopterygii</taxon>
        <taxon>Teleostei</taxon>
        <taxon>Ostariophysi</taxon>
        <taxon>Cypriniformes</taxon>
        <taxon>Cyprinidae</taxon>
        <taxon>Cyprininae</taxon>
        <taxon>Carassius</taxon>
    </lineage>
</organism>
<comment type="function">
    <text evidence="18">Calcium-dependent cell-adhesion protein. May play a role in activity-induced synaptic reorganization underlying long term memory. Could be involved in CDH2 internalization through TAOK2/p38 MAPK pathway. In hippocampal neurons, may play a role in the down-regulation of dendritic spines, maybe through its action on CDH2 endocytosis.</text>
</comment>
<comment type="subunit">
    <text evidence="19">The N-terminal extracellular domain forms homophilic interactions; these interactions activate p38 MAPK via TAOK2 and trigger endocytosis. Interacts with CDH2; this interaction may lead to CDH2 cointernalization. Interacts with CDH11. Interacts with TAOK2.</text>
</comment>
<dbReference type="FunFam" id="2.60.40.60:FF:000001">
    <property type="entry name" value="Protocadherin alpha 2"/>
    <property type="match status" value="1"/>
</dbReference>
<keyword evidence="4" id="KW-0597">Phosphoprotein</keyword>
<dbReference type="PRINTS" id="PR00205">
    <property type="entry name" value="CADHERIN"/>
</dbReference>
<dbReference type="Pfam" id="PF08266">
    <property type="entry name" value="Cadherin_2"/>
    <property type="match status" value="1"/>
</dbReference>
<evidence type="ECO:0000256" key="19">
    <source>
        <dbReference type="ARBA" id="ARBA00064553"/>
    </source>
</evidence>
<keyword evidence="6 24" id="KW-0732">Signal</keyword>
<dbReference type="GO" id="GO:0007156">
    <property type="term" value="P:homophilic cell adhesion via plasma membrane adhesion molecules"/>
    <property type="evidence" value="ECO:0007669"/>
    <property type="project" value="InterPro"/>
</dbReference>
<evidence type="ECO:0000256" key="12">
    <source>
        <dbReference type="ARBA" id="ARBA00023136"/>
    </source>
</evidence>
<evidence type="ECO:0000256" key="14">
    <source>
        <dbReference type="ARBA" id="ARBA00023257"/>
    </source>
</evidence>
<dbReference type="Pfam" id="PF00028">
    <property type="entry name" value="Cadherin"/>
    <property type="match status" value="5"/>
</dbReference>
<proteinExistence type="predicted"/>
<evidence type="ECO:0000256" key="10">
    <source>
        <dbReference type="ARBA" id="ARBA00022989"/>
    </source>
</evidence>
<evidence type="ECO:0000256" key="18">
    <source>
        <dbReference type="ARBA" id="ARBA00056898"/>
    </source>
</evidence>
<dbReference type="KEGG" id="caua:113108215"/>
<evidence type="ECO:0000256" key="21">
    <source>
        <dbReference type="PROSITE-ProRule" id="PRU00043"/>
    </source>
</evidence>
<evidence type="ECO:0000256" key="22">
    <source>
        <dbReference type="SAM" id="MobiDB-lite"/>
    </source>
</evidence>
<dbReference type="SMART" id="SM00112">
    <property type="entry name" value="CA"/>
    <property type="match status" value="6"/>
</dbReference>
<dbReference type="OrthoDB" id="6252479at2759"/>
<evidence type="ECO:0000256" key="11">
    <source>
        <dbReference type="ARBA" id="ARBA00023018"/>
    </source>
</evidence>
<dbReference type="FunFam" id="2.60.40.60:FF:000003">
    <property type="entry name" value="Protocadherin alpha 2"/>
    <property type="match status" value="1"/>
</dbReference>
<dbReference type="InterPro" id="IPR002126">
    <property type="entry name" value="Cadherin-like_dom"/>
</dbReference>
<feature type="domain" description="Cadherin" evidence="25">
    <location>
        <begin position="37"/>
        <end position="134"/>
    </location>
</feature>
<keyword evidence="10 23" id="KW-1133">Transmembrane helix</keyword>
<feature type="domain" description="Cadherin" evidence="25">
    <location>
        <begin position="579"/>
        <end position="682"/>
    </location>
</feature>
<evidence type="ECO:0000256" key="4">
    <source>
        <dbReference type="ARBA" id="ARBA00022553"/>
    </source>
</evidence>
<feature type="domain" description="Cadherin" evidence="25">
    <location>
        <begin position="135"/>
        <end position="243"/>
    </location>
</feature>
<evidence type="ECO:0000256" key="8">
    <source>
        <dbReference type="ARBA" id="ARBA00022837"/>
    </source>
</evidence>
<keyword evidence="3" id="KW-1003">Cell membrane</keyword>
<protein>
    <recommendedName>
        <fullName evidence="20">Protocadherin-8</fullName>
    </recommendedName>
</protein>
<evidence type="ECO:0000256" key="3">
    <source>
        <dbReference type="ARBA" id="ARBA00022475"/>
    </source>
</evidence>
<evidence type="ECO:0000313" key="26">
    <source>
        <dbReference type="Proteomes" id="UP000515129"/>
    </source>
</evidence>
<feature type="compositionally biased region" description="Polar residues" evidence="22">
    <location>
        <begin position="808"/>
        <end position="817"/>
    </location>
</feature>
<dbReference type="PANTHER" id="PTHR24028:SF244">
    <property type="entry name" value="PARAXIAL PROTOCADHERIN"/>
    <property type="match status" value="1"/>
</dbReference>
<dbReference type="InterPro" id="IPR013164">
    <property type="entry name" value="Cadherin_N"/>
</dbReference>
<feature type="region of interest" description="Disordered" evidence="22">
    <location>
        <begin position="808"/>
        <end position="836"/>
    </location>
</feature>
<dbReference type="Proteomes" id="UP000515129">
    <property type="component" value="Chromosome 9"/>
</dbReference>
<dbReference type="Gene3D" id="2.60.40.60">
    <property type="entry name" value="Cadherins"/>
    <property type="match status" value="6"/>
</dbReference>
<evidence type="ECO:0000256" key="17">
    <source>
        <dbReference type="ARBA" id="ARBA00034111"/>
    </source>
</evidence>
<evidence type="ECO:0000256" key="7">
    <source>
        <dbReference type="ARBA" id="ARBA00022737"/>
    </source>
</evidence>
<keyword evidence="11" id="KW-0770">Synapse</keyword>
<keyword evidence="8 21" id="KW-0106">Calcium</keyword>